<proteinExistence type="predicted"/>
<gene>
    <name evidence="2" type="ORF">ACFPBZ_06950</name>
</gene>
<keyword evidence="3" id="KW-1185">Reference proteome</keyword>
<protein>
    <submittedName>
        <fullName evidence="2">Alpha/beta fold hydrolase</fullName>
    </submittedName>
</protein>
<keyword evidence="2" id="KW-0378">Hydrolase</keyword>
<name>A0ABV9YJ68_9PSEU</name>
<dbReference type="InterPro" id="IPR017208">
    <property type="entry name" value="UCP037442_abhydr"/>
</dbReference>
<organism evidence="2 3">
    <name type="scientific">Actinomycetospora atypica</name>
    <dbReference type="NCBI Taxonomy" id="1290095"/>
    <lineage>
        <taxon>Bacteria</taxon>
        <taxon>Bacillati</taxon>
        <taxon>Actinomycetota</taxon>
        <taxon>Actinomycetes</taxon>
        <taxon>Pseudonocardiales</taxon>
        <taxon>Pseudonocardiaceae</taxon>
        <taxon>Actinomycetospora</taxon>
    </lineage>
</organism>
<evidence type="ECO:0000259" key="1">
    <source>
        <dbReference type="Pfam" id="PF12146"/>
    </source>
</evidence>
<reference evidence="3" key="1">
    <citation type="journal article" date="2019" name="Int. J. Syst. Evol. Microbiol.">
        <title>The Global Catalogue of Microorganisms (GCM) 10K type strain sequencing project: providing services to taxonomists for standard genome sequencing and annotation.</title>
        <authorList>
            <consortium name="The Broad Institute Genomics Platform"/>
            <consortium name="The Broad Institute Genome Sequencing Center for Infectious Disease"/>
            <person name="Wu L."/>
            <person name="Ma J."/>
        </authorList>
    </citation>
    <scope>NUCLEOTIDE SEQUENCE [LARGE SCALE GENOMIC DNA]</scope>
    <source>
        <strain evidence="3">CGMCC 4.7093</strain>
    </source>
</reference>
<dbReference type="InterPro" id="IPR022742">
    <property type="entry name" value="Hydrolase_4"/>
</dbReference>
<comment type="caution">
    <text evidence="2">The sequence shown here is derived from an EMBL/GenBank/DDBJ whole genome shotgun (WGS) entry which is preliminary data.</text>
</comment>
<dbReference type="PIRSF" id="PIRSF037442">
    <property type="entry name" value="UCP037442_abhydr"/>
    <property type="match status" value="1"/>
</dbReference>
<evidence type="ECO:0000313" key="2">
    <source>
        <dbReference type="EMBL" id="MFC5061937.1"/>
    </source>
</evidence>
<dbReference type="EMBL" id="JBHSIV010000005">
    <property type="protein sequence ID" value="MFC5061937.1"/>
    <property type="molecule type" value="Genomic_DNA"/>
</dbReference>
<dbReference type="Gene3D" id="3.40.50.1820">
    <property type="entry name" value="alpha/beta hydrolase"/>
    <property type="match status" value="1"/>
</dbReference>
<dbReference type="GO" id="GO:0016787">
    <property type="term" value="F:hydrolase activity"/>
    <property type="evidence" value="ECO:0007669"/>
    <property type="project" value="UniProtKB-KW"/>
</dbReference>
<evidence type="ECO:0000313" key="3">
    <source>
        <dbReference type="Proteomes" id="UP001595947"/>
    </source>
</evidence>
<feature type="domain" description="Serine aminopeptidase S33" evidence="1">
    <location>
        <begin position="43"/>
        <end position="256"/>
    </location>
</feature>
<sequence>MTRSVDDAREPEAGPVVVELDRPAPTPVELTVWPAADPAAPAYVVVPAMGMRASFYAPLLQALARGGVHAGVLELRGHQRAAAPLPGRRYDFGYADLVEDLSAAVLAVREKWPDARVVTLGHSFGGHVATAQAAAHPAAGDPARPDALALVATGSVAWRAWGRLAPWHLLRSQALLVLTTVVGHFPGQRVGFAGREARTQMTEWARWSRTGRFVVGSSSGAAGLDVDAGAARVDVPVLAVSFEGDPLAPRSTTTALAGLFTGAPVTLEHHALPVGRPHVDWVRQPQLFSDRLHRWATGAA</sequence>
<dbReference type="InterPro" id="IPR029058">
    <property type="entry name" value="AB_hydrolase_fold"/>
</dbReference>
<accession>A0ABV9YJ68</accession>
<dbReference type="SUPFAM" id="SSF53474">
    <property type="entry name" value="alpha/beta-Hydrolases"/>
    <property type="match status" value="1"/>
</dbReference>
<dbReference type="RefSeq" id="WP_378035289.1">
    <property type="nucleotide sequence ID" value="NZ_JBHSIV010000005.1"/>
</dbReference>
<dbReference type="Pfam" id="PF12146">
    <property type="entry name" value="Hydrolase_4"/>
    <property type="match status" value="1"/>
</dbReference>
<dbReference type="Proteomes" id="UP001595947">
    <property type="component" value="Unassembled WGS sequence"/>
</dbReference>